<dbReference type="Pfam" id="PF02518">
    <property type="entry name" value="HATPase_c"/>
    <property type="match status" value="1"/>
</dbReference>
<dbReference type="PRINTS" id="PR00344">
    <property type="entry name" value="BCTRLSENSOR"/>
</dbReference>
<dbReference type="CDD" id="cd00130">
    <property type="entry name" value="PAS"/>
    <property type="match status" value="1"/>
</dbReference>
<proteinExistence type="predicted"/>
<comment type="subcellular location">
    <subcellularLocation>
        <location evidence="2">Cell membrane</location>
    </subcellularLocation>
</comment>
<evidence type="ECO:0000256" key="11">
    <source>
        <dbReference type="ARBA" id="ARBA00022741"/>
    </source>
</evidence>
<dbReference type="Pfam" id="PF00989">
    <property type="entry name" value="PAS"/>
    <property type="match status" value="1"/>
</dbReference>
<evidence type="ECO:0000256" key="13">
    <source>
        <dbReference type="ARBA" id="ARBA00022840"/>
    </source>
</evidence>
<feature type="domain" description="Histidine kinase" evidence="19">
    <location>
        <begin position="191"/>
        <end position="409"/>
    </location>
</feature>
<dbReference type="InterPro" id="IPR003594">
    <property type="entry name" value="HATPase_dom"/>
</dbReference>
<dbReference type="NCBIfam" id="NF008235">
    <property type="entry name" value="PRK11006.1"/>
    <property type="match status" value="1"/>
</dbReference>
<dbReference type="InterPro" id="IPR036097">
    <property type="entry name" value="HisK_dim/P_sf"/>
</dbReference>
<dbReference type="InterPro" id="IPR000014">
    <property type="entry name" value="PAS"/>
</dbReference>
<evidence type="ECO:0000256" key="17">
    <source>
        <dbReference type="ARBA" id="ARBA00025207"/>
    </source>
</evidence>
<dbReference type="GO" id="GO:0005524">
    <property type="term" value="F:ATP binding"/>
    <property type="evidence" value="ECO:0007669"/>
    <property type="project" value="UniProtKB-KW"/>
</dbReference>
<keyword evidence="21" id="KW-1185">Reference proteome</keyword>
<dbReference type="CDD" id="cd00082">
    <property type="entry name" value="HisKA"/>
    <property type="match status" value="1"/>
</dbReference>
<dbReference type="AlphaFoldDB" id="A0A0S2TIC2"/>
<dbReference type="GO" id="GO:0004721">
    <property type="term" value="F:phosphoprotein phosphatase activity"/>
    <property type="evidence" value="ECO:0007669"/>
    <property type="project" value="InterPro"/>
</dbReference>
<dbReference type="Proteomes" id="UP000055136">
    <property type="component" value="Chromosome"/>
</dbReference>
<dbReference type="EMBL" id="CP013099">
    <property type="protein sequence ID" value="ALP54831.1"/>
    <property type="molecule type" value="Genomic_DNA"/>
</dbReference>
<dbReference type="SUPFAM" id="SSF47384">
    <property type="entry name" value="Homodimeric domain of signal transducing histidine kinase"/>
    <property type="match status" value="1"/>
</dbReference>
<dbReference type="GO" id="GO:0000155">
    <property type="term" value="F:phosphorelay sensor kinase activity"/>
    <property type="evidence" value="ECO:0007669"/>
    <property type="project" value="InterPro"/>
</dbReference>
<evidence type="ECO:0000313" key="20">
    <source>
        <dbReference type="EMBL" id="ALP54831.1"/>
    </source>
</evidence>
<dbReference type="Pfam" id="PF11808">
    <property type="entry name" value="PhoR"/>
    <property type="match status" value="1"/>
</dbReference>
<dbReference type="FunFam" id="3.30.565.10:FF:000032">
    <property type="entry name" value="Phosphate regulon sensor histidine kinase PhoR"/>
    <property type="match status" value="1"/>
</dbReference>
<dbReference type="Pfam" id="PF00512">
    <property type="entry name" value="HisKA"/>
    <property type="match status" value="1"/>
</dbReference>
<keyword evidence="5" id="KW-0813">Transport</keyword>
<evidence type="ECO:0000256" key="3">
    <source>
        <dbReference type="ARBA" id="ARBA00012438"/>
    </source>
</evidence>
<dbReference type="PANTHER" id="PTHR45453:SF1">
    <property type="entry name" value="PHOSPHATE REGULON SENSOR PROTEIN PHOR"/>
    <property type="match status" value="1"/>
</dbReference>
<evidence type="ECO:0000256" key="6">
    <source>
        <dbReference type="ARBA" id="ARBA00022475"/>
    </source>
</evidence>
<keyword evidence="10 18" id="KW-0812">Transmembrane</keyword>
<dbReference type="GO" id="GO:0005886">
    <property type="term" value="C:plasma membrane"/>
    <property type="evidence" value="ECO:0007669"/>
    <property type="project" value="UniProtKB-SubCell"/>
</dbReference>
<keyword evidence="9" id="KW-0808">Transferase</keyword>
<dbReference type="InterPro" id="IPR013767">
    <property type="entry name" value="PAS_fold"/>
</dbReference>
<dbReference type="FunFam" id="1.10.287.130:FF:000008">
    <property type="entry name" value="Two-component sensor histidine kinase"/>
    <property type="match status" value="1"/>
</dbReference>
<organism evidence="20 21">
    <name type="scientific">Candidatus Tenderia electrophaga</name>
    <dbReference type="NCBI Taxonomy" id="1748243"/>
    <lineage>
        <taxon>Bacteria</taxon>
        <taxon>Pseudomonadati</taxon>
        <taxon>Pseudomonadota</taxon>
        <taxon>Gammaproteobacteria</taxon>
        <taxon>Candidatus Tenderiales</taxon>
        <taxon>Candidatus Tenderiaceae</taxon>
        <taxon>Candidatus Tenderia</taxon>
    </lineage>
</organism>
<evidence type="ECO:0000256" key="16">
    <source>
        <dbReference type="ARBA" id="ARBA00023136"/>
    </source>
</evidence>
<dbReference type="GO" id="GO:0006355">
    <property type="term" value="P:regulation of DNA-templated transcription"/>
    <property type="evidence" value="ECO:0007669"/>
    <property type="project" value="InterPro"/>
</dbReference>
<dbReference type="KEGG" id="tee:Tel_10580"/>
<keyword evidence="8" id="KW-0592">Phosphate transport</keyword>
<evidence type="ECO:0000256" key="1">
    <source>
        <dbReference type="ARBA" id="ARBA00000085"/>
    </source>
</evidence>
<dbReference type="PANTHER" id="PTHR45453">
    <property type="entry name" value="PHOSPHATE REGULON SENSOR PROTEIN PHOR"/>
    <property type="match status" value="1"/>
</dbReference>
<evidence type="ECO:0000256" key="14">
    <source>
        <dbReference type="ARBA" id="ARBA00022989"/>
    </source>
</evidence>
<dbReference type="STRING" id="1748243.Tel_10580"/>
<dbReference type="GO" id="GO:0006817">
    <property type="term" value="P:phosphate ion transport"/>
    <property type="evidence" value="ECO:0007669"/>
    <property type="project" value="UniProtKB-KW"/>
</dbReference>
<dbReference type="InterPro" id="IPR004358">
    <property type="entry name" value="Sig_transdc_His_kin-like_C"/>
</dbReference>
<reference evidence="20" key="1">
    <citation type="submission" date="2015-10" db="EMBL/GenBank/DDBJ databases">
        <title>Description of Candidatus Tenderia electrophaga gen. nov, sp. nov., an Uncultivated Electroautotroph from a Biocathode Enrichment.</title>
        <authorList>
            <person name="Eddie B.J."/>
            <person name="Malanoski A.P."/>
            <person name="Wang Z."/>
            <person name="Hall R.J."/>
            <person name="Oh S.D."/>
            <person name="Heiner C."/>
            <person name="Lin B."/>
            <person name="Strycharz-Glaven S.M."/>
        </authorList>
    </citation>
    <scope>NUCLEOTIDE SEQUENCE [LARGE SCALE GENOMIC DNA]</scope>
    <source>
        <strain evidence="20">NRL1</strain>
    </source>
</reference>
<keyword evidence="13" id="KW-0067">ATP-binding</keyword>
<dbReference type="SUPFAM" id="SSF55785">
    <property type="entry name" value="PYP-like sensor domain (PAS domain)"/>
    <property type="match status" value="1"/>
</dbReference>
<evidence type="ECO:0000256" key="4">
    <source>
        <dbReference type="ARBA" id="ARBA00019665"/>
    </source>
</evidence>
<feature type="transmembrane region" description="Helical" evidence="18">
    <location>
        <begin position="6"/>
        <end position="24"/>
    </location>
</feature>
<keyword evidence="11" id="KW-0547">Nucleotide-binding</keyword>
<dbReference type="InterPro" id="IPR035965">
    <property type="entry name" value="PAS-like_dom_sf"/>
</dbReference>
<keyword evidence="14 18" id="KW-1133">Transmembrane helix</keyword>
<dbReference type="EC" id="2.7.13.3" evidence="3"/>
<gene>
    <name evidence="20" type="ORF">Tel_10580</name>
</gene>
<evidence type="ECO:0000256" key="8">
    <source>
        <dbReference type="ARBA" id="ARBA00022592"/>
    </source>
</evidence>
<evidence type="ECO:0000256" key="12">
    <source>
        <dbReference type="ARBA" id="ARBA00022777"/>
    </source>
</evidence>
<evidence type="ECO:0000256" key="7">
    <source>
        <dbReference type="ARBA" id="ARBA00022553"/>
    </source>
</evidence>
<evidence type="ECO:0000256" key="5">
    <source>
        <dbReference type="ARBA" id="ARBA00022448"/>
    </source>
</evidence>
<evidence type="ECO:0000256" key="2">
    <source>
        <dbReference type="ARBA" id="ARBA00004236"/>
    </source>
</evidence>
<name>A0A0S2TIC2_9GAMM</name>
<evidence type="ECO:0000259" key="19">
    <source>
        <dbReference type="PROSITE" id="PS50109"/>
    </source>
</evidence>
<evidence type="ECO:0000256" key="15">
    <source>
        <dbReference type="ARBA" id="ARBA00023012"/>
    </source>
</evidence>
<comment type="catalytic activity">
    <reaction evidence="1">
        <text>ATP + protein L-histidine = ADP + protein N-phospho-L-histidine.</text>
        <dbReference type="EC" id="2.7.13.3"/>
    </reaction>
</comment>
<dbReference type="PROSITE" id="PS50109">
    <property type="entry name" value="HIS_KIN"/>
    <property type="match status" value="1"/>
</dbReference>
<dbReference type="InterPro" id="IPR036890">
    <property type="entry name" value="HATPase_C_sf"/>
</dbReference>
<dbReference type="InterPro" id="IPR003661">
    <property type="entry name" value="HisK_dim/P_dom"/>
</dbReference>
<keyword evidence="6" id="KW-1003">Cell membrane</keyword>
<evidence type="ECO:0000313" key="21">
    <source>
        <dbReference type="Proteomes" id="UP000055136"/>
    </source>
</evidence>
<dbReference type="Gene3D" id="1.10.287.130">
    <property type="match status" value="1"/>
</dbReference>
<evidence type="ECO:0000256" key="10">
    <source>
        <dbReference type="ARBA" id="ARBA00022692"/>
    </source>
</evidence>
<keyword evidence="12 20" id="KW-0418">Kinase</keyword>
<comment type="function">
    <text evidence="17">Member of the two-component regulatory system PhoR/PhoB involved in the phosphate regulon genes expression. PhoR may function as a membrane-associated protein kinase that phosphorylates PhoB in response to environmental signals.</text>
</comment>
<keyword evidence="7" id="KW-0597">Phosphoprotein</keyword>
<dbReference type="InterPro" id="IPR021766">
    <property type="entry name" value="PhoR_N"/>
</dbReference>
<evidence type="ECO:0000256" key="9">
    <source>
        <dbReference type="ARBA" id="ARBA00022679"/>
    </source>
</evidence>
<dbReference type="Gene3D" id="3.30.450.20">
    <property type="entry name" value="PAS domain"/>
    <property type="match status" value="1"/>
</dbReference>
<dbReference type="InterPro" id="IPR014310">
    <property type="entry name" value="Sig_transdc_His_kinase_PhoR"/>
</dbReference>
<accession>A0A0S2TIC2</accession>
<dbReference type="SUPFAM" id="SSF55874">
    <property type="entry name" value="ATPase domain of HSP90 chaperone/DNA topoisomerase II/histidine kinase"/>
    <property type="match status" value="1"/>
</dbReference>
<evidence type="ECO:0000256" key="18">
    <source>
        <dbReference type="SAM" id="Phobius"/>
    </source>
</evidence>
<dbReference type="SMART" id="SM00388">
    <property type="entry name" value="HisKA"/>
    <property type="match status" value="1"/>
</dbReference>
<dbReference type="NCBIfam" id="TIGR02966">
    <property type="entry name" value="phoR_proteo"/>
    <property type="match status" value="1"/>
</dbReference>
<dbReference type="InterPro" id="IPR050351">
    <property type="entry name" value="BphY/WalK/GraS-like"/>
</dbReference>
<dbReference type="Gene3D" id="3.30.565.10">
    <property type="entry name" value="Histidine kinase-like ATPase, C-terminal domain"/>
    <property type="match status" value="1"/>
</dbReference>
<keyword evidence="16 18" id="KW-0472">Membrane</keyword>
<dbReference type="SMART" id="SM00387">
    <property type="entry name" value="HATPase_c"/>
    <property type="match status" value="1"/>
</dbReference>
<sequence length="421" mass="48431">MVIGFVIEQLLACLLIALAVYLGWHLHNINRLARWLNKPGKFHPPAGQGIWAEIFDRIYHLQQKNRDRKKKLAKYIARFKESTAAMPDATVVLNRYDQIEWVNKAAQESLGLQPAKDIGQHLSNLIRHPSFIRYLNRKDYETPLEIPAPVDEQQQLSVRIIPYGQNQRLLIARDITRIKRLEQMRRDFISNISHELRTPLTVIHGYLESMQDEADGPLAEWHDTLEMMMRQSGRMQNIVNDLLMLSRLENEELKPAAREEVPVPSQLYAIKEEALVLSAEKEHRITLECDNELGLYGVQNELYSVFSNLVFNAVRYTPKGGNITIRWYHDEAGAHLEVTDTGIGIPPQHLPRLTERFFRVDVGRSRDIGGTGLGLAIVKHVLERHQAKLRIKSQVNRGSTFICDFPAESMVIYPQQSVIKM</sequence>
<protein>
    <recommendedName>
        <fullName evidence="4">Phosphate regulon sensor protein PhoR</fullName>
        <ecNumber evidence="3">2.7.13.3</ecNumber>
    </recommendedName>
</protein>
<keyword evidence="15" id="KW-0902">Two-component regulatory system</keyword>
<dbReference type="GO" id="GO:0016036">
    <property type="term" value="P:cellular response to phosphate starvation"/>
    <property type="evidence" value="ECO:0007669"/>
    <property type="project" value="TreeGrafter"/>
</dbReference>
<dbReference type="InterPro" id="IPR005467">
    <property type="entry name" value="His_kinase_dom"/>
</dbReference>